<evidence type="ECO:0000256" key="5">
    <source>
        <dbReference type="ARBA" id="ARBA00022705"/>
    </source>
</evidence>
<keyword evidence="7" id="KW-0238">DNA-binding</keyword>
<keyword evidence="6" id="KW-0239">DNA-directed DNA polymerase</keyword>
<dbReference type="EC" id="2.7.7.7" evidence="2"/>
<dbReference type="InterPro" id="IPR043502">
    <property type="entry name" value="DNA/RNA_pol_sf"/>
</dbReference>
<dbReference type="PANTHER" id="PTHR33568">
    <property type="entry name" value="DNA POLYMERASE"/>
    <property type="match status" value="1"/>
</dbReference>
<keyword evidence="5" id="KW-0235">DNA replication</keyword>
<dbReference type="InterPro" id="IPR036397">
    <property type="entry name" value="RNaseH_sf"/>
</dbReference>
<dbReference type="GO" id="GO:0042575">
    <property type="term" value="C:DNA polymerase complex"/>
    <property type="evidence" value="ECO:0007669"/>
    <property type="project" value="UniProtKB-ARBA"/>
</dbReference>
<feature type="domain" description="DNA-directed DNA polymerase family B mitochondria/virus" evidence="9">
    <location>
        <begin position="707"/>
        <end position="882"/>
    </location>
</feature>
<organism evidence="10 11">
    <name type="scientific">Cyphomyrmex costatus</name>
    <dbReference type="NCBI Taxonomy" id="456900"/>
    <lineage>
        <taxon>Eukaryota</taxon>
        <taxon>Metazoa</taxon>
        <taxon>Ecdysozoa</taxon>
        <taxon>Arthropoda</taxon>
        <taxon>Hexapoda</taxon>
        <taxon>Insecta</taxon>
        <taxon>Pterygota</taxon>
        <taxon>Neoptera</taxon>
        <taxon>Endopterygota</taxon>
        <taxon>Hymenoptera</taxon>
        <taxon>Apocrita</taxon>
        <taxon>Aculeata</taxon>
        <taxon>Formicoidea</taxon>
        <taxon>Formicidae</taxon>
        <taxon>Myrmicinae</taxon>
        <taxon>Cyphomyrmex</taxon>
    </lineage>
</organism>
<comment type="similarity">
    <text evidence="1">Belongs to the DNA polymerase type-B family.</text>
</comment>
<evidence type="ECO:0000256" key="6">
    <source>
        <dbReference type="ARBA" id="ARBA00022932"/>
    </source>
</evidence>
<proteinExistence type="inferred from homology"/>
<dbReference type="GO" id="GO:0003887">
    <property type="term" value="F:DNA-directed DNA polymerase activity"/>
    <property type="evidence" value="ECO:0007669"/>
    <property type="project" value="UniProtKB-KW"/>
</dbReference>
<dbReference type="SUPFAM" id="SSF56672">
    <property type="entry name" value="DNA/RNA polymerases"/>
    <property type="match status" value="1"/>
</dbReference>
<dbReference type="Pfam" id="PF03175">
    <property type="entry name" value="DNA_pol_B_2"/>
    <property type="match status" value="2"/>
</dbReference>
<dbReference type="Gene3D" id="1.10.287.690">
    <property type="entry name" value="Helix hairpin bin"/>
    <property type="match status" value="1"/>
</dbReference>
<dbReference type="AlphaFoldDB" id="A0A151IJQ8"/>
<dbReference type="Gene3D" id="3.40.960.10">
    <property type="entry name" value="VSR Endonuclease"/>
    <property type="match status" value="1"/>
</dbReference>
<evidence type="ECO:0000256" key="3">
    <source>
        <dbReference type="ARBA" id="ARBA00022679"/>
    </source>
</evidence>
<comment type="catalytic activity">
    <reaction evidence="8">
        <text>DNA(n) + a 2'-deoxyribonucleoside 5'-triphosphate = DNA(n+1) + diphosphate</text>
        <dbReference type="Rhea" id="RHEA:22508"/>
        <dbReference type="Rhea" id="RHEA-COMP:17339"/>
        <dbReference type="Rhea" id="RHEA-COMP:17340"/>
        <dbReference type="ChEBI" id="CHEBI:33019"/>
        <dbReference type="ChEBI" id="CHEBI:61560"/>
        <dbReference type="ChEBI" id="CHEBI:173112"/>
        <dbReference type="EC" id="2.7.7.7"/>
    </reaction>
</comment>
<dbReference type="Gene3D" id="3.90.1600.10">
    <property type="entry name" value="Palm domain of DNA polymerase"/>
    <property type="match status" value="1"/>
</dbReference>
<gene>
    <name evidence="10" type="ORF">ALC62_05280</name>
</gene>
<evidence type="ECO:0000313" key="10">
    <source>
        <dbReference type="EMBL" id="KYN03863.1"/>
    </source>
</evidence>
<dbReference type="InterPro" id="IPR012337">
    <property type="entry name" value="RNaseH-like_sf"/>
</dbReference>
<dbReference type="GO" id="GO:0006260">
    <property type="term" value="P:DNA replication"/>
    <property type="evidence" value="ECO:0007669"/>
    <property type="project" value="UniProtKB-KW"/>
</dbReference>
<keyword evidence="4" id="KW-0548">Nucleotidyltransferase</keyword>
<protein>
    <recommendedName>
        <fullName evidence="2">DNA-directed DNA polymerase</fullName>
        <ecNumber evidence="2">2.7.7.7</ecNumber>
    </recommendedName>
</protein>
<dbReference type="PANTHER" id="PTHR33568:SF3">
    <property type="entry name" value="DNA-DIRECTED DNA POLYMERASE"/>
    <property type="match status" value="1"/>
</dbReference>
<evidence type="ECO:0000256" key="7">
    <source>
        <dbReference type="ARBA" id="ARBA00023125"/>
    </source>
</evidence>
<dbReference type="SUPFAM" id="SSF53098">
    <property type="entry name" value="Ribonuclease H-like"/>
    <property type="match status" value="1"/>
</dbReference>
<accession>A0A151IJQ8</accession>
<dbReference type="InterPro" id="IPR023211">
    <property type="entry name" value="DNA_pol_palm_dom_sf"/>
</dbReference>
<dbReference type="InterPro" id="IPR004868">
    <property type="entry name" value="DNA-dir_DNA_pol_B_mt/vir"/>
</dbReference>
<evidence type="ECO:0000256" key="1">
    <source>
        <dbReference type="ARBA" id="ARBA00005755"/>
    </source>
</evidence>
<evidence type="ECO:0000259" key="9">
    <source>
        <dbReference type="Pfam" id="PF03175"/>
    </source>
</evidence>
<dbReference type="EMBL" id="KQ977298">
    <property type="protein sequence ID" value="KYN03863.1"/>
    <property type="molecule type" value="Genomic_DNA"/>
</dbReference>
<dbReference type="Proteomes" id="UP000078542">
    <property type="component" value="Unassembled WGS sequence"/>
</dbReference>
<name>A0A151IJQ8_9HYME</name>
<evidence type="ECO:0000256" key="2">
    <source>
        <dbReference type="ARBA" id="ARBA00012417"/>
    </source>
</evidence>
<dbReference type="STRING" id="456900.A0A151IJQ8"/>
<dbReference type="GO" id="GO:0000166">
    <property type="term" value="F:nucleotide binding"/>
    <property type="evidence" value="ECO:0007669"/>
    <property type="project" value="InterPro"/>
</dbReference>
<evidence type="ECO:0000256" key="4">
    <source>
        <dbReference type="ARBA" id="ARBA00022695"/>
    </source>
</evidence>
<dbReference type="GO" id="GO:0003677">
    <property type="term" value="F:DNA binding"/>
    <property type="evidence" value="ECO:0007669"/>
    <property type="project" value="UniProtKB-KW"/>
</dbReference>
<evidence type="ECO:0000256" key="8">
    <source>
        <dbReference type="ARBA" id="ARBA00049244"/>
    </source>
</evidence>
<dbReference type="Gene3D" id="3.30.420.10">
    <property type="entry name" value="Ribonuclease H-like superfamily/Ribonuclease H"/>
    <property type="match status" value="1"/>
</dbReference>
<evidence type="ECO:0000313" key="11">
    <source>
        <dbReference type="Proteomes" id="UP000078542"/>
    </source>
</evidence>
<sequence length="1168" mass="134758">MSYRYVRDFQYIDLWELVSRAAQSATDFCINDSCTLTSCVIRRVNGGSRRRITHDNVTKRSILTITNTDNLCLPRSLVAARAYAERGEIRSGELHRQWMSIRLSRGRLQREKALELIRNAKIDMPNRGCSIVELEHFQKCLASDGIAIVVYEIETFGKGGETLFDGTDYVMNSFNSIIHTLRILYYRRLNHFEPILNLRGAVGSRGFCISCNVSYTRIRDHKCLRKCNRCMGQPSCAMLAKPHIKCDSYEKRKHDCNVAYCKTCKNFCHINHLCYIQPIKQTKDNRAKIVFLFYDFETQQNLHVEGDYKTRVHVPNLCVVQQVCTYCLYDDNMTKLCQHCGIREYVFDQDPVKQFVDLATKSLHTFSRTICIAHNAKAFDAQFILRYFAMRGGINEMPSIILNGTNIVVMTIGQTTFLDSLNYLHMPLSALPKAFVLSGNTTKGTFPHLFNTPENQNYVGPLPDLKYYSSDYMRSDERERFLLWYNETKRSNYIFHFKKEIVSYCKNDVTILRRACLAFRKMFIKCGNVCPFEESTTIASACSRVYRKNFLQKNMIGIIPTGGYRWGQNQSRKAISWLTWMEHELGHIIAHAGNGRETRLPEGVLVDGYYEEIIDGAVIKHVLQFHGCYWHGCPRCYTVNRTHGISTDTMDARLERTQFITAKIESAGYILTEMWECDFDRILISREDMRIFLENRPEVSRKPLNPRDAFYGGRTENMVSLYDVKGNEKIHYVDVCSLYPYICKTGKFPVKHPTIYVGEECRKLTGSSGVEIDKVEGLVYCTILPPRMLYHPVLPVRMHGKLMFALCRSCCENMYQEDCIHEDTVDREFTGTWVADEIRKAVSVGYKIMNIYEIWQYEMTQYNPEAKEGGHFTEYINTFLKIGWPSDCIDNEELKMRYIDEYEQMEGIKLDPQKIYINPGLRAVSKLCLNSFWGKFGQRENLPKVEIVTTRNRLIQLLSSNEINVISILPVNDDVLYVSYICRDENLTSSPITNVVIAAFTTAQARLKLYEYLERLGNRALYCDTDSCIYVSGNSPNDYDPPTGKLLGDLTNELTCYGEGSYIESFVSAGPKFYAFVVRKPDGSTTEVCKAKGVTLNFANNKLINYRSVRELVTNELDISIVLCFDAIKRTKFHNVVTSTERKTCKQTFDKRRRENSYGSLPYGYCNL</sequence>
<reference evidence="10 11" key="1">
    <citation type="submission" date="2016-03" db="EMBL/GenBank/DDBJ databases">
        <title>Cyphomyrmex costatus WGS genome.</title>
        <authorList>
            <person name="Nygaard S."/>
            <person name="Hu H."/>
            <person name="Boomsma J."/>
            <person name="Zhang G."/>
        </authorList>
    </citation>
    <scope>NUCLEOTIDE SEQUENCE [LARGE SCALE GENOMIC DNA]</scope>
    <source>
        <strain evidence="10">MS0001</strain>
        <tissue evidence="10">Whole body</tissue>
    </source>
</reference>
<keyword evidence="11" id="KW-1185">Reference proteome</keyword>
<keyword evidence="3" id="KW-0808">Transferase</keyword>
<feature type="domain" description="DNA-directed DNA polymerase family B mitochondria/virus" evidence="9">
    <location>
        <begin position="371"/>
        <end position="556"/>
    </location>
</feature>